<organism evidence="2">
    <name type="scientific">freshwater metagenome</name>
    <dbReference type="NCBI Taxonomy" id="449393"/>
    <lineage>
        <taxon>unclassified sequences</taxon>
        <taxon>metagenomes</taxon>
        <taxon>ecological metagenomes</taxon>
    </lineage>
</organism>
<dbReference type="AlphaFoldDB" id="A0A6J6RL47"/>
<keyword evidence="1" id="KW-0812">Transmembrane</keyword>
<keyword evidence="1" id="KW-0472">Membrane</keyword>
<dbReference type="NCBIfam" id="TIGR02228">
    <property type="entry name" value="sigpep_I_arch"/>
    <property type="match status" value="1"/>
</dbReference>
<dbReference type="EMBL" id="CAEZYH010000056">
    <property type="protein sequence ID" value="CAB4723633.1"/>
    <property type="molecule type" value="Genomic_DNA"/>
</dbReference>
<evidence type="ECO:0000256" key="1">
    <source>
        <dbReference type="SAM" id="Phobius"/>
    </source>
</evidence>
<evidence type="ECO:0000313" key="4">
    <source>
        <dbReference type="EMBL" id="CAB4908082.1"/>
    </source>
</evidence>
<dbReference type="GO" id="GO:0006465">
    <property type="term" value="P:signal peptide processing"/>
    <property type="evidence" value="ECO:0007669"/>
    <property type="project" value="InterPro"/>
</dbReference>
<dbReference type="InterPro" id="IPR001733">
    <property type="entry name" value="Peptidase_S26B"/>
</dbReference>
<dbReference type="GO" id="GO:0004252">
    <property type="term" value="F:serine-type endopeptidase activity"/>
    <property type="evidence" value="ECO:0007669"/>
    <property type="project" value="InterPro"/>
</dbReference>
<reference evidence="2" key="1">
    <citation type="submission" date="2020-05" db="EMBL/GenBank/DDBJ databases">
        <authorList>
            <person name="Chiriac C."/>
            <person name="Salcher M."/>
            <person name="Ghai R."/>
            <person name="Kavagutti S V."/>
        </authorList>
    </citation>
    <scope>NUCLEOTIDE SEQUENCE</scope>
</reference>
<proteinExistence type="predicted"/>
<name>A0A6J6RL47_9ZZZZ</name>
<evidence type="ECO:0000313" key="2">
    <source>
        <dbReference type="EMBL" id="CAB4723633.1"/>
    </source>
</evidence>
<dbReference type="InterPro" id="IPR019533">
    <property type="entry name" value="Peptidase_S26"/>
</dbReference>
<sequence length="196" mass="21080">MSDGEEERSALITSKGFVMVASKDYVVAPKERLDPKKQPVRMWATRVAKICAFAIIGLLAAFAALNAANIVDSRVVLTGSMIPAVNPGDILITVKPSLVAPQVGKIVVYTGKKFDGTVVGSFAHRIIDGDAKTGFSVKGDANPDPDTQKPTLDEIEGVVFFRVPFLGRLLQPQVLMLLLLIGFGISLVWSALRDDE</sequence>
<dbReference type="EMBL" id="CAFAAL010000030">
    <property type="protein sequence ID" value="CAB4798628.1"/>
    <property type="molecule type" value="Genomic_DNA"/>
</dbReference>
<accession>A0A6J6RL47</accession>
<keyword evidence="1" id="KW-1133">Transmembrane helix</keyword>
<dbReference type="CDD" id="cd06530">
    <property type="entry name" value="S26_SPase_I"/>
    <property type="match status" value="1"/>
</dbReference>
<dbReference type="GO" id="GO:0016020">
    <property type="term" value="C:membrane"/>
    <property type="evidence" value="ECO:0007669"/>
    <property type="project" value="InterPro"/>
</dbReference>
<feature type="transmembrane region" description="Helical" evidence="1">
    <location>
        <begin position="174"/>
        <end position="192"/>
    </location>
</feature>
<evidence type="ECO:0000313" key="3">
    <source>
        <dbReference type="EMBL" id="CAB4798628.1"/>
    </source>
</evidence>
<feature type="transmembrane region" description="Helical" evidence="1">
    <location>
        <begin position="47"/>
        <end position="71"/>
    </location>
</feature>
<gene>
    <name evidence="2" type="ORF">UFOPK2658_01238</name>
    <name evidence="3" type="ORF">UFOPK3004_00531</name>
    <name evidence="4" type="ORF">UFOPK3494_01339</name>
</gene>
<dbReference type="EMBL" id="CAFBMF010000103">
    <property type="protein sequence ID" value="CAB4908082.1"/>
    <property type="molecule type" value="Genomic_DNA"/>
</dbReference>
<protein>
    <submittedName>
        <fullName evidence="2">Unannotated protein</fullName>
    </submittedName>
</protein>